<sequence>MFRPRLVHEIFRILKALESDSIPERVWLADSGNSESEFHSLMCLVDSKEVNEEVVEMHVADKKIADSWFTATYLCSKEVEMVVLENIFVRKDETQGSAFADLSIVGANNQIFATDVVNAGTIAVLKDGAEGNENVESTTSEMSI</sequence>
<organism evidence="1 2">
    <name type="scientific">Tanacetum coccineum</name>
    <dbReference type="NCBI Taxonomy" id="301880"/>
    <lineage>
        <taxon>Eukaryota</taxon>
        <taxon>Viridiplantae</taxon>
        <taxon>Streptophyta</taxon>
        <taxon>Embryophyta</taxon>
        <taxon>Tracheophyta</taxon>
        <taxon>Spermatophyta</taxon>
        <taxon>Magnoliopsida</taxon>
        <taxon>eudicotyledons</taxon>
        <taxon>Gunneridae</taxon>
        <taxon>Pentapetalae</taxon>
        <taxon>asterids</taxon>
        <taxon>campanulids</taxon>
        <taxon>Asterales</taxon>
        <taxon>Asteraceae</taxon>
        <taxon>Asteroideae</taxon>
        <taxon>Anthemideae</taxon>
        <taxon>Anthemidinae</taxon>
        <taxon>Tanacetum</taxon>
    </lineage>
</organism>
<keyword evidence="2" id="KW-1185">Reference proteome</keyword>
<name>A0ABQ5B5G9_9ASTR</name>
<protein>
    <submittedName>
        <fullName evidence="1">Uncharacterized protein</fullName>
    </submittedName>
</protein>
<accession>A0ABQ5B5G9</accession>
<reference evidence="1" key="1">
    <citation type="journal article" date="2022" name="Int. J. Mol. Sci.">
        <title>Draft Genome of Tanacetum Coccineum: Genomic Comparison of Closely Related Tanacetum-Family Plants.</title>
        <authorList>
            <person name="Yamashiro T."/>
            <person name="Shiraishi A."/>
            <person name="Nakayama K."/>
            <person name="Satake H."/>
        </authorList>
    </citation>
    <scope>NUCLEOTIDE SEQUENCE</scope>
</reference>
<evidence type="ECO:0000313" key="1">
    <source>
        <dbReference type="EMBL" id="GJT08716.1"/>
    </source>
</evidence>
<evidence type="ECO:0000313" key="2">
    <source>
        <dbReference type="Proteomes" id="UP001151760"/>
    </source>
</evidence>
<reference evidence="1" key="2">
    <citation type="submission" date="2022-01" db="EMBL/GenBank/DDBJ databases">
        <authorList>
            <person name="Yamashiro T."/>
            <person name="Shiraishi A."/>
            <person name="Satake H."/>
            <person name="Nakayama K."/>
        </authorList>
    </citation>
    <scope>NUCLEOTIDE SEQUENCE</scope>
</reference>
<proteinExistence type="predicted"/>
<dbReference type="Proteomes" id="UP001151760">
    <property type="component" value="Unassembled WGS sequence"/>
</dbReference>
<comment type="caution">
    <text evidence="1">The sequence shown here is derived from an EMBL/GenBank/DDBJ whole genome shotgun (WGS) entry which is preliminary data.</text>
</comment>
<dbReference type="EMBL" id="BQNB010012852">
    <property type="protein sequence ID" value="GJT08716.1"/>
    <property type="molecule type" value="Genomic_DNA"/>
</dbReference>
<gene>
    <name evidence="1" type="ORF">Tco_0843178</name>
</gene>